<dbReference type="eggNOG" id="KOG0743">
    <property type="taxonomic scope" value="Eukaryota"/>
</dbReference>
<name>W9QL89_9ROSA</name>
<proteinExistence type="predicted"/>
<gene>
    <name evidence="2" type="ORF">L484_008952</name>
</gene>
<feature type="domain" description="AAA-type ATPase N-terminal" evidence="1">
    <location>
        <begin position="32"/>
        <end position="124"/>
    </location>
</feature>
<evidence type="ECO:0000313" key="2">
    <source>
        <dbReference type="EMBL" id="EXB29788.1"/>
    </source>
</evidence>
<dbReference type="EMBL" id="KE343449">
    <property type="protein sequence ID" value="EXB29788.1"/>
    <property type="molecule type" value="Genomic_DNA"/>
</dbReference>
<dbReference type="Proteomes" id="UP000030645">
    <property type="component" value="Unassembled WGS sequence"/>
</dbReference>
<evidence type="ECO:0000313" key="3">
    <source>
        <dbReference type="Proteomes" id="UP000030645"/>
    </source>
</evidence>
<dbReference type="InterPro" id="IPR025753">
    <property type="entry name" value="AAA_N_dom"/>
</dbReference>
<organism evidence="2 3">
    <name type="scientific">Morus notabilis</name>
    <dbReference type="NCBI Taxonomy" id="981085"/>
    <lineage>
        <taxon>Eukaryota</taxon>
        <taxon>Viridiplantae</taxon>
        <taxon>Streptophyta</taxon>
        <taxon>Embryophyta</taxon>
        <taxon>Tracheophyta</taxon>
        <taxon>Spermatophyta</taxon>
        <taxon>Magnoliopsida</taxon>
        <taxon>eudicotyledons</taxon>
        <taxon>Gunneridae</taxon>
        <taxon>Pentapetalae</taxon>
        <taxon>rosids</taxon>
        <taxon>fabids</taxon>
        <taxon>Rosales</taxon>
        <taxon>Moraceae</taxon>
        <taxon>Moreae</taxon>
        <taxon>Morus</taxon>
    </lineage>
</organism>
<sequence>MLHASMIEMWASMASTIASFLFVWAMICQYSPYEIRRRVDKFRQRLQNYLNPYVRISFHEFTGKYQPRSQAYDVVEAYLSRNNIKGEKRLRAEMRRKDNTLVLSLNDNEAVPYEFMGARVWWLLCGKMWMTRGRTTV</sequence>
<dbReference type="AlphaFoldDB" id="W9QL89"/>
<dbReference type="Pfam" id="PF14363">
    <property type="entry name" value="AAA_assoc"/>
    <property type="match status" value="1"/>
</dbReference>
<reference evidence="3" key="1">
    <citation type="submission" date="2013-01" db="EMBL/GenBank/DDBJ databases">
        <title>Draft Genome Sequence of a Mulberry Tree, Morus notabilis C.K. Schneid.</title>
        <authorList>
            <person name="He N."/>
            <person name="Zhao S."/>
        </authorList>
    </citation>
    <scope>NUCLEOTIDE SEQUENCE</scope>
</reference>
<dbReference type="STRING" id="981085.W9QL89"/>
<accession>W9QL89</accession>
<protein>
    <recommendedName>
        <fullName evidence="1">AAA-type ATPase N-terminal domain-containing protein</fullName>
    </recommendedName>
</protein>
<keyword evidence="3" id="KW-1185">Reference proteome</keyword>
<evidence type="ECO:0000259" key="1">
    <source>
        <dbReference type="Pfam" id="PF14363"/>
    </source>
</evidence>